<organism evidence="1 2">
    <name type="scientific">Delitschia confertaspora ATCC 74209</name>
    <dbReference type="NCBI Taxonomy" id="1513339"/>
    <lineage>
        <taxon>Eukaryota</taxon>
        <taxon>Fungi</taxon>
        <taxon>Dikarya</taxon>
        <taxon>Ascomycota</taxon>
        <taxon>Pezizomycotina</taxon>
        <taxon>Dothideomycetes</taxon>
        <taxon>Pleosporomycetidae</taxon>
        <taxon>Pleosporales</taxon>
        <taxon>Delitschiaceae</taxon>
        <taxon>Delitschia</taxon>
    </lineage>
</organism>
<proteinExistence type="predicted"/>
<keyword evidence="2" id="KW-1185">Reference proteome</keyword>
<reference evidence="1" key="1">
    <citation type="journal article" date="2020" name="Stud. Mycol.">
        <title>101 Dothideomycetes genomes: a test case for predicting lifestyles and emergence of pathogens.</title>
        <authorList>
            <person name="Haridas S."/>
            <person name="Albert R."/>
            <person name="Binder M."/>
            <person name="Bloem J."/>
            <person name="Labutti K."/>
            <person name="Salamov A."/>
            <person name="Andreopoulos B."/>
            <person name="Baker S."/>
            <person name="Barry K."/>
            <person name="Bills G."/>
            <person name="Bluhm B."/>
            <person name="Cannon C."/>
            <person name="Castanera R."/>
            <person name="Culley D."/>
            <person name="Daum C."/>
            <person name="Ezra D."/>
            <person name="Gonzalez J."/>
            <person name="Henrissat B."/>
            <person name="Kuo A."/>
            <person name="Liang C."/>
            <person name="Lipzen A."/>
            <person name="Lutzoni F."/>
            <person name="Magnuson J."/>
            <person name="Mondo S."/>
            <person name="Nolan M."/>
            <person name="Ohm R."/>
            <person name="Pangilinan J."/>
            <person name="Park H.-J."/>
            <person name="Ramirez L."/>
            <person name="Alfaro M."/>
            <person name="Sun H."/>
            <person name="Tritt A."/>
            <person name="Yoshinaga Y."/>
            <person name="Zwiers L.-H."/>
            <person name="Turgeon B."/>
            <person name="Goodwin S."/>
            <person name="Spatafora J."/>
            <person name="Crous P."/>
            <person name="Grigoriev I."/>
        </authorList>
    </citation>
    <scope>NUCLEOTIDE SEQUENCE</scope>
    <source>
        <strain evidence="1">ATCC 74209</strain>
    </source>
</reference>
<evidence type="ECO:0000313" key="2">
    <source>
        <dbReference type="Proteomes" id="UP000799536"/>
    </source>
</evidence>
<name>A0A9P4JGU4_9PLEO</name>
<comment type="caution">
    <text evidence="1">The sequence shown here is derived from an EMBL/GenBank/DDBJ whole genome shotgun (WGS) entry which is preliminary data.</text>
</comment>
<protein>
    <submittedName>
        <fullName evidence="1">Uncharacterized protein</fullName>
    </submittedName>
</protein>
<dbReference type="EMBL" id="ML994434">
    <property type="protein sequence ID" value="KAF2196258.1"/>
    <property type="molecule type" value="Genomic_DNA"/>
</dbReference>
<sequence>MSRLFFVDSEDPQGPLPAPTTAPLFTEDARAPEDNFRVRTSDPPNTIHSLTLKTPHTDKFDYYRPTAKSSQLLPAIEEVVSNSPAAIVKYESLLLDKDQDLEIIIMMIQFNVLPSSQSGS</sequence>
<evidence type="ECO:0000313" key="1">
    <source>
        <dbReference type="EMBL" id="KAF2196258.1"/>
    </source>
</evidence>
<dbReference type="OrthoDB" id="443772at2759"/>
<dbReference type="Proteomes" id="UP000799536">
    <property type="component" value="Unassembled WGS sequence"/>
</dbReference>
<gene>
    <name evidence="1" type="ORF">GQ43DRAFT_267039</name>
</gene>
<accession>A0A9P4JGU4</accession>
<dbReference type="AlphaFoldDB" id="A0A9P4JGU4"/>